<protein>
    <submittedName>
        <fullName evidence="2">Uncharacterized protein</fullName>
    </submittedName>
</protein>
<name>A0AAV8ZN06_9CUCU</name>
<feature type="region of interest" description="Disordered" evidence="1">
    <location>
        <begin position="46"/>
        <end position="67"/>
    </location>
</feature>
<accession>A0AAV8ZN06</accession>
<dbReference type="Proteomes" id="UP001162156">
    <property type="component" value="Unassembled WGS sequence"/>
</dbReference>
<dbReference type="AlphaFoldDB" id="A0AAV8ZN06"/>
<reference evidence="2" key="1">
    <citation type="journal article" date="2023" name="Insect Mol. Biol.">
        <title>Genome sequencing provides insights into the evolution of gene families encoding plant cell wall-degrading enzymes in longhorned beetles.</title>
        <authorList>
            <person name="Shin N.R."/>
            <person name="Okamura Y."/>
            <person name="Kirsch R."/>
            <person name="Pauchet Y."/>
        </authorList>
    </citation>
    <scope>NUCLEOTIDE SEQUENCE</scope>
    <source>
        <strain evidence="2">RBIC_L_NR</strain>
    </source>
</reference>
<keyword evidence="3" id="KW-1185">Reference proteome</keyword>
<dbReference type="PANTHER" id="PTHR39960:SF1">
    <property type="entry name" value="LD34147P"/>
    <property type="match status" value="1"/>
</dbReference>
<feature type="compositionally biased region" description="Polar residues" evidence="1">
    <location>
        <begin position="57"/>
        <end position="67"/>
    </location>
</feature>
<gene>
    <name evidence="2" type="ORF">NQ314_003791</name>
</gene>
<proteinExistence type="predicted"/>
<evidence type="ECO:0000256" key="1">
    <source>
        <dbReference type="SAM" id="MobiDB-lite"/>
    </source>
</evidence>
<comment type="caution">
    <text evidence="2">The sequence shown here is derived from an EMBL/GenBank/DDBJ whole genome shotgun (WGS) entry which is preliminary data.</text>
</comment>
<organism evidence="2 3">
    <name type="scientific">Rhamnusium bicolor</name>
    <dbReference type="NCBI Taxonomy" id="1586634"/>
    <lineage>
        <taxon>Eukaryota</taxon>
        <taxon>Metazoa</taxon>
        <taxon>Ecdysozoa</taxon>
        <taxon>Arthropoda</taxon>
        <taxon>Hexapoda</taxon>
        <taxon>Insecta</taxon>
        <taxon>Pterygota</taxon>
        <taxon>Neoptera</taxon>
        <taxon>Endopterygota</taxon>
        <taxon>Coleoptera</taxon>
        <taxon>Polyphaga</taxon>
        <taxon>Cucujiformia</taxon>
        <taxon>Chrysomeloidea</taxon>
        <taxon>Cerambycidae</taxon>
        <taxon>Lepturinae</taxon>
        <taxon>Rhagiini</taxon>
        <taxon>Rhamnusium</taxon>
    </lineage>
</organism>
<dbReference type="EMBL" id="JANEYF010001107">
    <property type="protein sequence ID" value="KAJ8965994.1"/>
    <property type="molecule type" value="Genomic_DNA"/>
</dbReference>
<dbReference type="GO" id="GO:0005886">
    <property type="term" value="C:plasma membrane"/>
    <property type="evidence" value="ECO:0007669"/>
    <property type="project" value="TreeGrafter"/>
</dbReference>
<dbReference type="PANTHER" id="PTHR39960">
    <property type="entry name" value="LD34147P"/>
    <property type="match status" value="1"/>
</dbReference>
<evidence type="ECO:0000313" key="2">
    <source>
        <dbReference type="EMBL" id="KAJ8965994.1"/>
    </source>
</evidence>
<evidence type="ECO:0000313" key="3">
    <source>
        <dbReference type="Proteomes" id="UP001162156"/>
    </source>
</evidence>
<sequence length="67" mass="7396">MTEVDENLNYLLGRLSLVTQEFNQIKAGLGTALDEIRDSFHAVQDKIKDKGPGPHKISSNEVVESAK</sequence>